<feature type="domain" description="NFACT RNA-binding" evidence="5">
    <location>
        <begin position="97"/>
        <end position="207"/>
    </location>
</feature>
<evidence type="ECO:0000259" key="5">
    <source>
        <dbReference type="Pfam" id="PF05670"/>
    </source>
</evidence>
<evidence type="ECO:0000256" key="1">
    <source>
        <dbReference type="ARBA" id="ARBA00008998"/>
    </source>
</evidence>
<dbReference type="PANTHER" id="PTHR13049">
    <property type="entry name" value="DUF814-RELATED"/>
    <property type="match status" value="1"/>
</dbReference>
<dbReference type="PANTHER" id="PTHR13049:SF2">
    <property type="entry name" value="COILED-COIL DOMAIN-CONTAINING PROTEIN 25"/>
    <property type="match status" value="1"/>
</dbReference>
<evidence type="ECO:0000313" key="6">
    <source>
        <dbReference type="Proteomes" id="UP000095280"/>
    </source>
</evidence>
<organism evidence="6 7">
    <name type="scientific">Macrostomum lignano</name>
    <dbReference type="NCBI Taxonomy" id="282301"/>
    <lineage>
        <taxon>Eukaryota</taxon>
        <taxon>Metazoa</taxon>
        <taxon>Spiralia</taxon>
        <taxon>Lophotrochozoa</taxon>
        <taxon>Platyhelminthes</taxon>
        <taxon>Rhabditophora</taxon>
        <taxon>Macrostomorpha</taxon>
        <taxon>Macrostomida</taxon>
        <taxon>Macrostomidae</taxon>
        <taxon>Macrostomum</taxon>
    </lineage>
</organism>
<reference evidence="7" key="1">
    <citation type="submission" date="2016-11" db="UniProtKB">
        <authorList>
            <consortium name="WormBaseParasite"/>
        </authorList>
    </citation>
    <scope>IDENTIFICATION</scope>
</reference>
<evidence type="ECO:0000313" key="7">
    <source>
        <dbReference type="WBParaSite" id="maker-uti_cns_0014877-snap-gene-0.2-mRNA-1"/>
    </source>
</evidence>
<feature type="region of interest" description="Disordered" evidence="4">
    <location>
        <begin position="247"/>
        <end position="277"/>
    </location>
</feature>
<name>A0A1I8IQ77_9PLAT</name>
<evidence type="ECO:0000256" key="2">
    <source>
        <dbReference type="ARBA" id="ARBA00016700"/>
    </source>
</evidence>
<comment type="subunit">
    <text evidence="3">Interacts (via cytoplasmic region) with ILK.</text>
</comment>
<dbReference type="WBParaSite" id="maker-uti_cns_0014877-snap-gene-0.2-mRNA-1">
    <property type="protein sequence ID" value="maker-uti_cns_0014877-snap-gene-0.2-mRNA-1"/>
    <property type="gene ID" value="maker-uti_cns_0014877-snap-gene-0.2"/>
</dbReference>
<protein>
    <recommendedName>
        <fullName evidence="2">Coiled-coil domain-containing protein 25</fullName>
    </recommendedName>
</protein>
<dbReference type="InterPro" id="IPR008532">
    <property type="entry name" value="NFACT_RNA-bd"/>
</dbReference>
<accession>A0A1I8IQ77</accession>
<sequence length="376" mass="43275">VPLRDGRLLLWRSPAALEGRLRLGGCTYRRVRLRRLAPRACGARAPSADIDTRIDHLVIGAPANERRGGLTPTPPPKRPDKCVLSSHVISASQLQVMVLYFTCDLVSPPYTMYMGADKHENEELIRWGWPEDVWFHVDKLSSAHVYLRLRPGETLDDVPTQVIDACAQLVKANSIEGSKQNNVDIVYTMWDNLKKTGDMAVGQVGFHKSKQVRKVHVERRVPQLLKPLEKSKREEFPDLRALREERDARERQDLKAAERERKRAAEEEKKRKAEEKQMKSYDRLFDESKMVSNKDMSGYDSDDFIEIYGKPIASLFKSAFENARKKIISVIKMSSQQRRAFAPYPTAAQERLNEFQATVRQSWYRNLEQCFADCDL</sequence>
<proteinExistence type="inferred from homology"/>
<dbReference type="Proteomes" id="UP000095280">
    <property type="component" value="Unplaced"/>
</dbReference>
<dbReference type="Pfam" id="PF05670">
    <property type="entry name" value="NFACT-R_1"/>
    <property type="match status" value="1"/>
</dbReference>
<keyword evidence="6" id="KW-1185">Reference proteome</keyword>
<evidence type="ECO:0000256" key="4">
    <source>
        <dbReference type="SAM" id="MobiDB-lite"/>
    </source>
</evidence>
<dbReference type="AlphaFoldDB" id="A0A1I8IQ77"/>
<evidence type="ECO:0000256" key="3">
    <source>
        <dbReference type="ARBA" id="ARBA00024214"/>
    </source>
</evidence>
<comment type="similarity">
    <text evidence="1">Belongs to the CCDC25 family.</text>
</comment>
<dbReference type="InterPro" id="IPR039730">
    <property type="entry name" value="Jlp2/Ccd25"/>
</dbReference>